<evidence type="ECO:0000313" key="4">
    <source>
        <dbReference type="Proteomes" id="UP001189429"/>
    </source>
</evidence>
<keyword evidence="2" id="KW-0472">Membrane</keyword>
<comment type="caution">
    <text evidence="3">The sequence shown here is derived from an EMBL/GenBank/DDBJ whole genome shotgun (WGS) entry which is preliminary data.</text>
</comment>
<evidence type="ECO:0000256" key="2">
    <source>
        <dbReference type="SAM" id="Phobius"/>
    </source>
</evidence>
<accession>A0ABN9U604</accession>
<evidence type="ECO:0008006" key="5">
    <source>
        <dbReference type="Google" id="ProtNLM"/>
    </source>
</evidence>
<keyword evidence="2" id="KW-0812">Transmembrane</keyword>
<feature type="transmembrane region" description="Helical" evidence="2">
    <location>
        <begin position="40"/>
        <end position="67"/>
    </location>
</feature>
<evidence type="ECO:0000256" key="1">
    <source>
        <dbReference type="SAM" id="MobiDB-lite"/>
    </source>
</evidence>
<dbReference type="EMBL" id="CAUYUJ010015428">
    <property type="protein sequence ID" value="CAK0853825.1"/>
    <property type="molecule type" value="Genomic_DNA"/>
</dbReference>
<dbReference type="Proteomes" id="UP001189429">
    <property type="component" value="Unassembled WGS sequence"/>
</dbReference>
<gene>
    <name evidence="3" type="ORF">PCOR1329_LOCUS45172</name>
</gene>
<protein>
    <recommendedName>
        <fullName evidence="5">Amino acid transporter</fullName>
    </recommendedName>
</protein>
<proteinExistence type="predicted"/>
<keyword evidence="4" id="KW-1185">Reference proteome</keyword>
<organism evidence="3 4">
    <name type="scientific">Prorocentrum cordatum</name>
    <dbReference type="NCBI Taxonomy" id="2364126"/>
    <lineage>
        <taxon>Eukaryota</taxon>
        <taxon>Sar</taxon>
        <taxon>Alveolata</taxon>
        <taxon>Dinophyceae</taxon>
        <taxon>Prorocentrales</taxon>
        <taxon>Prorocentraceae</taxon>
        <taxon>Prorocentrum</taxon>
    </lineage>
</organism>
<reference evidence="3" key="1">
    <citation type="submission" date="2023-10" db="EMBL/GenBank/DDBJ databases">
        <authorList>
            <person name="Chen Y."/>
            <person name="Shah S."/>
            <person name="Dougan E. K."/>
            <person name="Thang M."/>
            <person name="Chan C."/>
        </authorList>
    </citation>
    <scope>NUCLEOTIDE SEQUENCE [LARGE SCALE GENOMIC DNA]</scope>
</reference>
<feature type="region of interest" description="Disordered" evidence="1">
    <location>
        <begin position="80"/>
        <end position="117"/>
    </location>
</feature>
<keyword evidence="2" id="KW-1133">Transmembrane helix</keyword>
<evidence type="ECO:0000313" key="3">
    <source>
        <dbReference type="EMBL" id="CAK0853825.1"/>
    </source>
</evidence>
<sequence length="164" mass="17522">MASPLAPSLSSAARRRLGVLTVMLSPLVLATSLDLPYKAKFIMVLLLFVLLVMRFLLCPVLFTGVLADVKKTDVMMETGMTTASSASPRSPLRTRRSPTATRSWASSVRSSPPLLPNRSNGDLELGWAKGNAWGGLPTLLQLRFGQRRGAAPLQGPHARGPGGT</sequence>
<feature type="compositionally biased region" description="Low complexity" evidence="1">
    <location>
        <begin position="81"/>
        <end position="107"/>
    </location>
</feature>
<name>A0ABN9U604_9DINO</name>